<accession>A0AAV9IBV3</accession>
<sequence length="179" mass="20335">MTKTLPFQGIFYDQLSLSNFIDVENHTLGFYLGRTWDTDFFTKFLDCNLPSKLSIRYNLWTLASNREYHPPKGKISLSTQLVDLGGGEKRTKGALMWKTAANTEGRASFGFQIDRLIALGQLHDTRLYGRVDIRKSNSCQQWQTTSSFGLDQRVRMLGTMLGFRIGATPEGQLVTELKL</sequence>
<reference evidence="1 2" key="1">
    <citation type="submission" date="2022-07" db="EMBL/GenBank/DDBJ databases">
        <title>Genome-wide signatures of adaptation to extreme environments.</title>
        <authorList>
            <person name="Cho C.H."/>
            <person name="Yoon H.S."/>
        </authorList>
    </citation>
    <scope>NUCLEOTIDE SEQUENCE [LARGE SCALE GENOMIC DNA]</scope>
    <source>
        <strain evidence="1 2">108.79 E11</strain>
    </source>
</reference>
<dbReference type="AlphaFoldDB" id="A0AAV9IBV3"/>
<evidence type="ECO:0008006" key="3">
    <source>
        <dbReference type="Google" id="ProtNLM"/>
    </source>
</evidence>
<dbReference type="EMBL" id="JANCYU010000025">
    <property type="protein sequence ID" value="KAK4524749.1"/>
    <property type="molecule type" value="Genomic_DNA"/>
</dbReference>
<evidence type="ECO:0000313" key="2">
    <source>
        <dbReference type="Proteomes" id="UP001300502"/>
    </source>
</evidence>
<gene>
    <name evidence="1" type="ORF">GAYE_SCF05G2652</name>
</gene>
<comment type="caution">
    <text evidence="1">The sequence shown here is derived from an EMBL/GenBank/DDBJ whole genome shotgun (WGS) entry which is preliminary data.</text>
</comment>
<evidence type="ECO:0000313" key="1">
    <source>
        <dbReference type="EMBL" id="KAK4524749.1"/>
    </source>
</evidence>
<name>A0AAV9IBV3_9RHOD</name>
<keyword evidence="2" id="KW-1185">Reference proteome</keyword>
<dbReference type="Proteomes" id="UP001300502">
    <property type="component" value="Unassembled WGS sequence"/>
</dbReference>
<proteinExistence type="predicted"/>
<organism evidence="1 2">
    <name type="scientific">Galdieria yellowstonensis</name>
    <dbReference type="NCBI Taxonomy" id="3028027"/>
    <lineage>
        <taxon>Eukaryota</taxon>
        <taxon>Rhodophyta</taxon>
        <taxon>Bangiophyceae</taxon>
        <taxon>Galdieriales</taxon>
        <taxon>Galdieriaceae</taxon>
        <taxon>Galdieria</taxon>
    </lineage>
</organism>
<protein>
    <recommendedName>
        <fullName evidence="3">Porin</fullName>
    </recommendedName>
</protein>